<dbReference type="InterPro" id="IPR010730">
    <property type="entry name" value="HET"/>
</dbReference>
<reference evidence="3" key="1">
    <citation type="journal article" date="2012" name="PLoS Genet.">
        <title>The genomes of the fungal plant pathogens Cladosporium fulvum and Dothistroma septosporum reveal adaptation to different hosts and lifestyles but also signatures of common ancestry.</title>
        <authorList>
            <person name="de Wit P.J.G.M."/>
            <person name="van der Burgt A."/>
            <person name="Oekmen B."/>
            <person name="Stergiopoulos I."/>
            <person name="Abd-Elsalam K.A."/>
            <person name="Aerts A.L."/>
            <person name="Bahkali A.H."/>
            <person name="Beenen H.G."/>
            <person name="Chettri P."/>
            <person name="Cox M.P."/>
            <person name="Datema E."/>
            <person name="de Vries R.P."/>
            <person name="Dhillon B."/>
            <person name="Ganley A.R."/>
            <person name="Griffiths S.A."/>
            <person name="Guo Y."/>
            <person name="Hamelin R.C."/>
            <person name="Henrissat B."/>
            <person name="Kabir M.S."/>
            <person name="Jashni M.K."/>
            <person name="Kema G."/>
            <person name="Klaubauf S."/>
            <person name="Lapidus A."/>
            <person name="Levasseur A."/>
            <person name="Lindquist E."/>
            <person name="Mehrabi R."/>
            <person name="Ohm R.A."/>
            <person name="Owen T.J."/>
            <person name="Salamov A."/>
            <person name="Schwelm A."/>
            <person name="Schijlen E."/>
            <person name="Sun H."/>
            <person name="van den Burg H.A."/>
            <person name="van Ham R.C.H.J."/>
            <person name="Zhang S."/>
            <person name="Goodwin S.B."/>
            <person name="Grigoriev I.V."/>
            <person name="Collemare J."/>
            <person name="Bradshaw R.E."/>
        </authorList>
    </citation>
    <scope>NUCLEOTIDE SEQUENCE [LARGE SCALE GENOMIC DNA]</scope>
    <source>
        <strain evidence="3">NZE10 / CBS 128990</strain>
    </source>
</reference>
<keyword evidence="3" id="KW-1185">Reference proteome</keyword>
<dbReference type="OrthoDB" id="674604at2759"/>
<reference evidence="2 3" key="2">
    <citation type="journal article" date="2012" name="PLoS Pathog.">
        <title>Diverse lifestyles and strategies of plant pathogenesis encoded in the genomes of eighteen Dothideomycetes fungi.</title>
        <authorList>
            <person name="Ohm R.A."/>
            <person name="Feau N."/>
            <person name="Henrissat B."/>
            <person name="Schoch C.L."/>
            <person name="Horwitz B.A."/>
            <person name="Barry K.W."/>
            <person name="Condon B.J."/>
            <person name="Copeland A.C."/>
            <person name="Dhillon B."/>
            <person name="Glaser F."/>
            <person name="Hesse C.N."/>
            <person name="Kosti I."/>
            <person name="LaButti K."/>
            <person name="Lindquist E.A."/>
            <person name="Lucas S."/>
            <person name="Salamov A.A."/>
            <person name="Bradshaw R.E."/>
            <person name="Ciuffetti L."/>
            <person name="Hamelin R.C."/>
            <person name="Kema G.H.J."/>
            <person name="Lawrence C."/>
            <person name="Scott J.A."/>
            <person name="Spatafora J.W."/>
            <person name="Turgeon B.G."/>
            <person name="de Wit P.J.G.M."/>
            <person name="Zhong S."/>
            <person name="Goodwin S.B."/>
            <person name="Grigoriev I.V."/>
        </authorList>
    </citation>
    <scope>NUCLEOTIDE SEQUENCE [LARGE SCALE GENOMIC DNA]</scope>
    <source>
        <strain evidence="3">NZE10 / CBS 128990</strain>
    </source>
</reference>
<dbReference type="OMA" id="ANACRIA"/>
<dbReference type="PANTHER" id="PTHR10622:SF10">
    <property type="entry name" value="HET DOMAIN-CONTAINING PROTEIN"/>
    <property type="match status" value="1"/>
</dbReference>
<organism evidence="2 3">
    <name type="scientific">Dothistroma septosporum (strain NZE10 / CBS 128990)</name>
    <name type="common">Red band needle blight fungus</name>
    <name type="synonym">Mycosphaerella pini</name>
    <dbReference type="NCBI Taxonomy" id="675120"/>
    <lineage>
        <taxon>Eukaryota</taxon>
        <taxon>Fungi</taxon>
        <taxon>Dikarya</taxon>
        <taxon>Ascomycota</taxon>
        <taxon>Pezizomycotina</taxon>
        <taxon>Dothideomycetes</taxon>
        <taxon>Dothideomycetidae</taxon>
        <taxon>Mycosphaerellales</taxon>
        <taxon>Mycosphaerellaceae</taxon>
        <taxon>Dothistroma</taxon>
    </lineage>
</organism>
<accession>N1Q599</accession>
<protein>
    <recommendedName>
        <fullName evidence="1">Heterokaryon incompatibility domain-containing protein</fullName>
    </recommendedName>
</protein>
<dbReference type="PANTHER" id="PTHR10622">
    <property type="entry name" value="HET DOMAIN-CONTAINING PROTEIN"/>
    <property type="match status" value="1"/>
</dbReference>
<evidence type="ECO:0000313" key="3">
    <source>
        <dbReference type="Proteomes" id="UP000016933"/>
    </source>
</evidence>
<sequence>MWLIDTTTYKLKYFLVPPQVTQVKDDDESGTSIYEGEYAILSHTWDDEEVTFDDMQNLEAARMKQGFKKIELTCKQALEDDFQYVWVDTCCIDKRSSAELSEAINSMFKWYQEATVCYVFLSDFDAGETGIEIAGDSRDQTLRARILAFSPTPLSRRLRASRWFARGWTLQELIAPSHVIFFDRLWTRFGTKDSMLHMLSALTGIEYQVLEHGGNLRHTSAYQRMCWASNRYTTREEDQAYSMLGIFDVNMPLLYGEGSKASARLQEEIIRQATDHTIFVWSPQ</sequence>
<dbReference type="EMBL" id="KB446535">
    <property type="protein sequence ID" value="EME50300.1"/>
    <property type="molecule type" value="Genomic_DNA"/>
</dbReference>
<dbReference type="Proteomes" id="UP000016933">
    <property type="component" value="Unassembled WGS sequence"/>
</dbReference>
<feature type="non-terminal residue" evidence="2">
    <location>
        <position position="284"/>
    </location>
</feature>
<dbReference type="eggNOG" id="KOG4177">
    <property type="taxonomic scope" value="Eukaryota"/>
</dbReference>
<name>N1Q599_DOTSN</name>
<dbReference type="HOGENOM" id="CLU_000288_138_0_1"/>
<dbReference type="STRING" id="675120.N1Q599"/>
<proteinExistence type="predicted"/>
<evidence type="ECO:0000313" key="2">
    <source>
        <dbReference type="EMBL" id="EME50300.1"/>
    </source>
</evidence>
<evidence type="ECO:0000259" key="1">
    <source>
        <dbReference type="Pfam" id="PF06985"/>
    </source>
</evidence>
<gene>
    <name evidence="2" type="ORF">DOTSEDRAFT_145060</name>
</gene>
<dbReference type="Pfam" id="PF06985">
    <property type="entry name" value="HET"/>
    <property type="match status" value="1"/>
</dbReference>
<dbReference type="AlphaFoldDB" id="N1Q599"/>
<feature type="domain" description="Heterokaryon incompatibility" evidence="1">
    <location>
        <begin position="38"/>
        <end position="172"/>
    </location>
</feature>